<dbReference type="AlphaFoldDB" id="A0A4R6DEH4"/>
<evidence type="ECO:0000256" key="1">
    <source>
        <dbReference type="ARBA" id="ARBA00009437"/>
    </source>
</evidence>
<dbReference type="PRINTS" id="PR00039">
    <property type="entry name" value="HTHLYSR"/>
</dbReference>
<dbReference type="Proteomes" id="UP000295764">
    <property type="component" value="Unassembled WGS sequence"/>
</dbReference>
<keyword evidence="3 6" id="KW-0238">DNA-binding</keyword>
<sequence>MANLRAFEVFLAVVDAGSISRAARTLHLTQPAVSHQIASLERELRVSVLDRGRHGATLTAAGRAFAPAARVAVDAARRAEDAARGTVALRIVVAQSFTEPFIVPVLRSFHSSGRLLPRLTEGASATSMVEAVRRGDQDLAVVPGPVVAPDLVVRSAGHEEIVAAGAQAPSVSLDVVAAGPFIGIDPASGYGQWLTETLAGRAVSPVTTVGSPRAAAALAGAGLGVAVVPVSAVAGDHPRAPLDPPLHRDVAVVARSVGPWDAVAGALSDAVRSAGS</sequence>
<dbReference type="Pfam" id="PF03466">
    <property type="entry name" value="LysR_substrate"/>
    <property type="match status" value="1"/>
</dbReference>
<feature type="domain" description="HTH lysR-type" evidence="5">
    <location>
        <begin position="1"/>
        <end position="59"/>
    </location>
</feature>
<dbReference type="InterPro" id="IPR005119">
    <property type="entry name" value="LysR_subst-bd"/>
</dbReference>
<comment type="similarity">
    <text evidence="1">Belongs to the LysR transcriptional regulatory family.</text>
</comment>
<dbReference type="Gene3D" id="1.10.10.10">
    <property type="entry name" value="Winged helix-like DNA-binding domain superfamily/Winged helix DNA-binding domain"/>
    <property type="match status" value="1"/>
</dbReference>
<evidence type="ECO:0000256" key="3">
    <source>
        <dbReference type="ARBA" id="ARBA00023125"/>
    </source>
</evidence>
<dbReference type="InterPro" id="IPR036390">
    <property type="entry name" value="WH_DNA-bd_sf"/>
</dbReference>
<dbReference type="InterPro" id="IPR036388">
    <property type="entry name" value="WH-like_DNA-bd_sf"/>
</dbReference>
<evidence type="ECO:0000256" key="2">
    <source>
        <dbReference type="ARBA" id="ARBA00023015"/>
    </source>
</evidence>
<dbReference type="SUPFAM" id="SSF53850">
    <property type="entry name" value="Periplasmic binding protein-like II"/>
    <property type="match status" value="1"/>
</dbReference>
<evidence type="ECO:0000313" key="7">
    <source>
        <dbReference type="Proteomes" id="UP000295764"/>
    </source>
</evidence>
<dbReference type="Gene3D" id="3.40.190.290">
    <property type="match status" value="1"/>
</dbReference>
<proteinExistence type="inferred from homology"/>
<dbReference type="FunFam" id="1.10.10.10:FF:000001">
    <property type="entry name" value="LysR family transcriptional regulator"/>
    <property type="match status" value="1"/>
</dbReference>
<keyword evidence="2" id="KW-0805">Transcription regulation</keyword>
<dbReference type="PANTHER" id="PTHR30126">
    <property type="entry name" value="HTH-TYPE TRANSCRIPTIONAL REGULATOR"/>
    <property type="match status" value="1"/>
</dbReference>
<comment type="caution">
    <text evidence="6">The sequence shown here is derived from an EMBL/GenBank/DDBJ whole genome shotgun (WGS) entry which is preliminary data.</text>
</comment>
<gene>
    <name evidence="6" type="ORF">EDF64_11211</name>
</gene>
<evidence type="ECO:0000256" key="4">
    <source>
        <dbReference type="ARBA" id="ARBA00023163"/>
    </source>
</evidence>
<dbReference type="EMBL" id="SNVW01000012">
    <property type="protein sequence ID" value="TDN42368.1"/>
    <property type="molecule type" value="Genomic_DNA"/>
</dbReference>
<evidence type="ECO:0000259" key="5">
    <source>
        <dbReference type="PROSITE" id="PS50931"/>
    </source>
</evidence>
<dbReference type="PANTHER" id="PTHR30126:SF39">
    <property type="entry name" value="HTH-TYPE TRANSCRIPTIONAL REGULATOR CYSL"/>
    <property type="match status" value="1"/>
</dbReference>
<dbReference type="OrthoDB" id="3673085at2"/>
<dbReference type="InterPro" id="IPR000847">
    <property type="entry name" value="LysR_HTH_N"/>
</dbReference>
<dbReference type="CDD" id="cd05466">
    <property type="entry name" value="PBP2_LTTR_substrate"/>
    <property type="match status" value="1"/>
</dbReference>
<dbReference type="Pfam" id="PF00126">
    <property type="entry name" value="HTH_1"/>
    <property type="match status" value="1"/>
</dbReference>
<accession>A0A4R6DEH4</accession>
<protein>
    <submittedName>
        <fullName evidence="6">DNA-binding transcriptional LysR family regulator</fullName>
    </submittedName>
</protein>
<reference evidence="6 7" key="1">
    <citation type="submission" date="2019-03" db="EMBL/GenBank/DDBJ databases">
        <title>Genomic analyses of the natural microbiome of Caenorhabditis elegans.</title>
        <authorList>
            <person name="Samuel B."/>
        </authorList>
    </citation>
    <scope>NUCLEOTIDE SEQUENCE [LARGE SCALE GENOMIC DNA]</scope>
    <source>
        <strain evidence="6 7">JUb65</strain>
    </source>
</reference>
<dbReference type="GO" id="GO:0003700">
    <property type="term" value="F:DNA-binding transcription factor activity"/>
    <property type="evidence" value="ECO:0007669"/>
    <property type="project" value="InterPro"/>
</dbReference>
<evidence type="ECO:0000313" key="6">
    <source>
        <dbReference type="EMBL" id="TDN42368.1"/>
    </source>
</evidence>
<dbReference type="SUPFAM" id="SSF46785">
    <property type="entry name" value="Winged helix' DNA-binding domain"/>
    <property type="match status" value="1"/>
</dbReference>
<organism evidence="6 7">
    <name type="scientific">Curtobacterium flaccumfaciens</name>
    <dbReference type="NCBI Taxonomy" id="2035"/>
    <lineage>
        <taxon>Bacteria</taxon>
        <taxon>Bacillati</taxon>
        <taxon>Actinomycetota</taxon>
        <taxon>Actinomycetes</taxon>
        <taxon>Micrococcales</taxon>
        <taxon>Microbacteriaceae</taxon>
        <taxon>Curtobacterium</taxon>
    </lineage>
</organism>
<dbReference type="GO" id="GO:0000976">
    <property type="term" value="F:transcription cis-regulatory region binding"/>
    <property type="evidence" value="ECO:0007669"/>
    <property type="project" value="TreeGrafter"/>
</dbReference>
<dbReference type="PROSITE" id="PS50931">
    <property type="entry name" value="HTH_LYSR"/>
    <property type="match status" value="1"/>
</dbReference>
<name>A0A4R6DEH4_9MICO</name>
<keyword evidence="4" id="KW-0804">Transcription</keyword>
<dbReference type="RefSeq" id="WP_133520761.1">
    <property type="nucleotide sequence ID" value="NZ_SNVW01000012.1"/>
</dbReference>